<evidence type="ECO:0000313" key="3">
    <source>
        <dbReference type="EMBL" id="GGC95083.1"/>
    </source>
</evidence>
<dbReference type="EMBL" id="BMCJ01000005">
    <property type="protein sequence ID" value="GGC95083.1"/>
    <property type="molecule type" value="Genomic_DNA"/>
</dbReference>
<comment type="caution">
    <text evidence="3">The sequence shown here is derived from an EMBL/GenBank/DDBJ whole genome shotgun (WGS) entry which is preliminary data.</text>
</comment>
<dbReference type="CDD" id="cd15787">
    <property type="entry name" value="YycH_N"/>
    <property type="match status" value="1"/>
</dbReference>
<keyword evidence="4" id="KW-1185">Reference proteome</keyword>
<keyword evidence="1" id="KW-0812">Transmembrane</keyword>
<name>A0ABQ1PDF6_9BACI</name>
<protein>
    <submittedName>
        <fullName evidence="3">Transcriptional regulator</fullName>
    </submittedName>
</protein>
<reference evidence="4" key="1">
    <citation type="journal article" date="2019" name="Int. J. Syst. Evol. Microbiol.">
        <title>The Global Catalogue of Microorganisms (GCM) 10K type strain sequencing project: providing services to taxonomists for standard genome sequencing and annotation.</title>
        <authorList>
            <consortium name="The Broad Institute Genomics Platform"/>
            <consortium name="The Broad Institute Genome Sequencing Center for Infectious Disease"/>
            <person name="Wu L."/>
            <person name="Ma J."/>
        </authorList>
    </citation>
    <scope>NUCLEOTIDE SEQUENCE [LARGE SCALE GENOMIC DNA]</scope>
    <source>
        <strain evidence="4">CCM 7282</strain>
    </source>
</reference>
<dbReference type="RefSeq" id="WP_062443535.1">
    <property type="nucleotide sequence ID" value="NZ_BMCJ01000005.1"/>
</dbReference>
<accession>A0ABQ1PDF6</accession>
<evidence type="ECO:0000256" key="1">
    <source>
        <dbReference type="SAM" id="Phobius"/>
    </source>
</evidence>
<feature type="domain" description="Regulatory protein YycH" evidence="2">
    <location>
        <begin position="4"/>
        <end position="428"/>
    </location>
</feature>
<sequence length="440" mass="50508">MNFETLKTIILFILIMFSLFLTVALWNYQPNHETQDDDPIIENTKIENGQTLTTSEVIVPKNIIFHTLSGDYSYKSPASKHQLYRQTQNFNLYNFETSETGFPDNHDMTEFVLPTEIPTQMIPNLFKVSDDEKVSIPTGNFKHILFILDESNEAITDVLFISADGEHTVRAQVQSTDAYQTMVQEHQSLDNKVEMMSYQTEETRLFIPKNEVVLARHDISVSPVGTEPLLNTLFDDVSRVKSSIKSDGTEIFSDFDSELRIAPDEKSVKLEKALTKEGLPLDTDKVISESLSFINAHEGWTGDYHLSDISDQQVSYQMNYNGYPILDKSNLSEIMVKYRQEELYIYQRPLIHIAVTYDTNQEEGGNVTLAAGEDILAELESSKQFNERMIEDIRIGYRMVPSDNEYDDVYTMMPSWFIKYNGNWYNVDPDENFSVLKGGN</sequence>
<proteinExistence type="predicted"/>
<organism evidence="3 4">
    <name type="scientific">Thalassobacillus devorans</name>
    <dbReference type="NCBI Taxonomy" id="279813"/>
    <lineage>
        <taxon>Bacteria</taxon>
        <taxon>Bacillati</taxon>
        <taxon>Bacillota</taxon>
        <taxon>Bacilli</taxon>
        <taxon>Bacillales</taxon>
        <taxon>Bacillaceae</taxon>
        <taxon>Thalassobacillus</taxon>
    </lineage>
</organism>
<dbReference type="Gene3D" id="3.10.450.310">
    <property type="match status" value="1"/>
</dbReference>
<dbReference type="Pfam" id="PF07435">
    <property type="entry name" value="YycH"/>
    <property type="match status" value="1"/>
</dbReference>
<keyword evidence="1" id="KW-1133">Transmembrane helix</keyword>
<evidence type="ECO:0000259" key="2">
    <source>
        <dbReference type="Pfam" id="PF07435"/>
    </source>
</evidence>
<dbReference type="Gene3D" id="3.30.310.160">
    <property type="entry name" value="YycH protein, domain 2"/>
    <property type="match status" value="1"/>
</dbReference>
<feature type="transmembrane region" description="Helical" evidence="1">
    <location>
        <begin position="9"/>
        <end position="28"/>
    </location>
</feature>
<dbReference type="Proteomes" id="UP000619534">
    <property type="component" value="Unassembled WGS sequence"/>
</dbReference>
<dbReference type="InterPro" id="IPR009996">
    <property type="entry name" value="YycH"/>
</dbReference>
<dbReference type="InterPro" id="IPR042274">
    <property type="entry name" value="YycH/YycI_2"/>
</dbReference>
<keyword evidence="1" id="KW-0472">Membrane</keyword>
<gene>
    <name evidence="3" type="ORF">GCM10007216_27260</name>
</gene>
<evidence type="ECO:0000313" key="4">
    <source>
        <dbReference type="Proteomes" id="UP000619534"/>
    </source>
</evidence>